<dbReference type="SUPFAM" id="SSF53474">
    <property type="entry name" value="alpha/beta-Hydrolases"/>
    <property type="match status" value="1"/>
</dbReference>
<dbReference type="GO" id="GO:0004252">
    <property type="term" value="F:serine-type endopeptidase activity"/>
    <property type="evidence" value="ECO:0007669"/>
    <property type="project" value="UniProtKB-EC"/>
</dbReference>
<dbReference type="Proteomes" id="UP000588112">
    <property type="component" value="Unassembled WGS sequence"/>
</dbReference>
<evidence type="ECO:0000256" key="2">
    <source>
        <dbReference type="ARBA" id="ARBA00022670"/>
    </source>
</evidence>
<keyword evidence="2" id="KW-0645">Protease</keyword>
<dbReference type="Gene3D" id="2.130.10.120">
    <property type="entry name" value="Prolyl oligopeptidase, N-terminal domain"/>
    <property type="match status" value="1"/>
</dbReference>
<evidence type="ECO:0000259" key="5">
    <source>
        <dbReference type="Pfam" id="PF00326"/>
    </source>
</evidence>
<feature type="domain" description="Peptidase S9A N-terminal" evidence="6">
    <location>
        <begin position="6"/>
        <end position="412"/>
    </location>
</feature>
<keyword evidence="3 7" id="KW-0378">Hydrolase</keyword>
<dbReference type="Pfam" id="PF02897">
    <property type="entry name" value="Peptidase_S9_N"/>
    <property type="match status" value="1"/>
</dbReference>
<reference evidence="7 8" key="1">
    <citation type="submission" date="2020-08" db="EMBL/GenBank/DDBJ databases">
        <title>Sequencing the genomes of 1000 actinobacteria strains.</title>
        <authorList>
            <person name="Klenk H.-P."/>
        </authorList>
    </citation>
    <scope>NUCLEOTIDE SEQUENCE [LARGE SCALE GENOMIC DNA]</scope>
    <source>
        <strain evidence="7 8">DSM 45790</strain>
    </source>
</reference>
<keyword evidence="4" id="KW-0720">Serine protease</keyword>
<name>A0A7W9DPZ7_9ACTN</name>
<dbReference type="InterPro" id="IPR002470">
    <property type="entry name" value="Peptidase_S9A"/>
</dbReference>
<dbReference type="EC" id="3.4.21.83" evidence="7"/>
<dbReference type="PANTHER" id="PTHR11757:SF19">
    <property type="entry name" value="PROLYL ENDOPEPTIDASE-LIKE"/>
    <property type="match status" value="1"/>
</dbReference>
<evidence type="ECO:0000256" key="3">
    <source>
        <dbReference type="ARBA" id="ARBA00022801"/>
    </source>
</evidence>
<dbReference type="PANTHER" id="PTHR11757">
    <property type="entry name" value="PROTEASE FAMILY S9A OLIGOPEPTIDASE"/>
    <property type="match status" value="1"/>
</dbReference>
<comment type="similarity">
    <text evidence="1">Belongs to the peptidase S9A family.</text>
</comment>
<evidence type="ECO:0000313" key="8">
    <source>
        <dbReference type="Proteomes" id="UP000588112"/>
    </source>
</evidence>
<evidence type="ECO:0000259" key="6">
    <source>
        <dbReference type="Pfam" id="PF02897"/>
    </source>
</evidence>
<dbReference type="AlphaFoldDB" id="A0A7W9DPZ7"/>
<sequence>MSSDTPPVAKKVPAERTHHGDTVIDDYAWLADKDDPDTVAYLEAENAFTQDQTGHLKDLQEAVFQEIKSRTLETDLSVPTRKGGWWYYSRTEEGKQYGIQCRVRATGDTPPELKADEPLAGEEVLLDGNELAGDSPFFAMGTSAVSPDGTVLAYSTDFNGNERFTLRFKRLDTGEALPDEIPNIFYGGAWSADGSAFFYTIVDDAWRPYRLFRHIIGTAAEEDVLVYEEPDERFWIGVGLTRSERYIVLSAGSKITSEVRVLDADYPTGEFAVVRPRETGVEYSIDHAGDRFLILHNRRARNFEIASAPIDDPGTWTPLVEHREDTRLLDVDAFSDHVVVHFRKDGLTGIRVLPENAEPYEIPFPEPIHTAEPAGNPEFHTRRLRLAYTSMVTPPSVYDYDLTSRELILLKRRPVLGGYDPEDYEQFREWAVADDGTRVPVSIVARKGTSRPAPTVLYGYGSYESSIDPSFSVARLSLLDRGLVFAVAHVRGGGEMGRQWYEEGRLTSKKNSFSDFVAVARHLRSSGWSSEIVARGGSAGGLLMGAAVNLAPEEFSGVVAEVPFVDALNTILDPSLPLTVIEWDEWGDPLHNPDVYAYMKSYTPYENIDDRTYPPILAITSLNDTRVLYHEPAKWVARLRAVAAGGPFLLKTEMGAGHGGRSGRYDAWREEAFTLSWILDRVNAAEAKADTEEKR</sequence>
<dbReference type="SUPFAM" id="SSF50993">
    <property type="entry name" value="Peptidase/esterase 'gauge' domain"/>
    <property type="match status" value="1"/>
</dbReference>
<keyword evidence="8" id="KW-1185">Reference proteome</keyword>
<evidence type="ECO:0000313" key="7">
    <source>
        <dbReference type="EMBL" id="MBB5626991.1"/>
    </source>
</evidence>
<organism evidence="7 8">
    <name type="scientific">Sphaerisporangium krabiense</name>
    <dbReference type="NCBI Taxonomy" id="763782"/>
    <lineage>
        <taxon>Bacteria</taxon>
        <taxon>Bacillati</taxon>
        <taxon>Actinomycetota</taxon>
        <taxon>Actinomycetes</taxon>
        <taxon>Streptosporangiales</taxon>
        <taxon>Streptosporangiaceae</taxon>
        <taxon>Sphaerisporangium</taxon>
    </lineage>
</organism>
<dbReference type="Pfam" id="PF00326">
    <property type="entry name" value="Peptidase_S9"/>
    <property type="match status" value="1"/>
</dbReference>
<evidence type="ECO:0000256" key="4">
    <source>
        <dbReference type="ARBA" id="ARBA00022825"/>
    </source>
</evidence>
<proteinExistence type="inferred from homology"/>
<dbReference type="EMBL" id="JACHBR010000001">
    <property type="protein sequence ID" value="MBB5626991.1"/>
    <property type="molecule type" value="Genomic_DNA"/>
</dbReference>
<dbReference type="RefSeq" id="WP_184611330.1">
    <property type="nucleotide sequence ID" value="NZ_BOOS01000069.1"/>
</dbReference>
<protein>
    <submittedName>
        <fullName evidence="7">Oligopeptidase B</fullName>
        <ecNumber evidence="7">3.4.21.83</ecNumber>
    </submittedName>
</protein>
<dbReference type="PRINTS" id="PR00862">
    <property type="entry name" value="PROLIGOPTASE"/>
</dbReference>
<dbReference type="Gene3D" id="3.40.50.1820">
    <property type="entry name" value="alpha/beta hydrolase"/>
    <property type="match status" value="1"/>
</dbReference>
<dbReference type="InterPro" id="IPR001375">
    <property type="entry name" value="Peptidase_S9_cat"/>
</dbReference>
<evidence type="ECO:0000256" key="1">
    <source>
        <dbReference type="ARBA" id="ARBA00005228"/>
    </source>
</evidence>
<dbReference type="InterPro" id="IPR029058">
    <property type="entry name" value="AB_hydrolase_fold"/>
</dbReference>
<dbReference type="InterPro" id="IPR051543">
    <property type="entry name" value="Serine_Peptidase_S9A"/>
</dbReference>
<dbReference type="GO" id="GO:0006508">
    <property type="term" value="P:proteolysis"/>
    <property type="evidence" value="ECO:0007669"/>
    <property type="project" value="UniProtKB-KW"/>
</dbReference>
<feature type="domain" description="Peptidase S9 prolyl oligopeptidase catalytic" evidence="5">
    <location>
        <begin position="469"/>
        <end position="682"/>
    </location>
</feature>
<accession>A0A7W9DPZ7</accession>
<dbReference type="InterPro" id="IPR023302">
    <property type="entry name" value="Pept_S9A_N"/>
</dbReference>
<comment type="caution">
    <text evidence="7">The sequence shown here is derived from an EMBL/GenBank/DDBJ whole genome shotgun (WGS) entry which is preliminary data.</text>
</comment>
<gene>
    <name evidence="7" type="ORF">BJ981_002690</name>
</gene>